<accession>A0ABS7EUV2</accession>
<comment type="caution">
    <text evidence="1">The sequence shown here is derived from an EMBL/GenBank/DDBJ whole genome shotgun (WGS) entry which is preliminary data.</text>
</comment>
<organism evidence="1 2">
    <name type="scientific">Flagellimonas abyssi</name>
    <dbReference type="NCBI Taxonomy" id="2864871"/>
    <lineage>
        <taxon>Bacteria</taxon>
        <taxon>Pseudomonadati</taxon>
        <taxon>Bacteroidota</taxon>
        <taxon>Flavobacteriia</taxon>
        <taxon>Flavobacteriales</taxon>
        <taxon>Flavobacteriaceae</taxon>
        <taxon>Flagellimonas</taxon>
    </lineage>
</organism>
<dbReference type="EMBL" id="JAHZSV010000024">
    <property type="protein sequence ID" value="MBW8201115.1"/>
    <property type="molecule type" value="Genomic_DNA"/>
</dbReference>
<sequence length="52" mass="5880">MELNIAQLKFIKIDQLEESYCASLVDNKEFEIIKGYGATVAEAINDIHHSII</sequence>
<gene>
    <name evidence="1" type="ORF">K1F36_14895</name>
</gene>
<evidence type="ECO:0000313" key="2">
    <source>
        <dbReference type="Proteomes" id="UP001196136"/>
    </source>
</evidence>
<reference evidence="1 2" key="1">
    <citation type="submission" date="2021-08" db="EMBL/GenBank/DDBJ databases">
        <title>Muricauda profundi sp. nov., a marine bacterium isolated from deep seawater of the Mariana Trench.</title>
        <authorList>
            <person name="Wei Y."/>
        </authorList>
    </citation>
    <scope>NUCLEOTIDE SEQUENCE [LARGE SCALE GENOMIC DNA]</scope>
    <source>
        <strain evidence="1 2">W52</strain>
    </source>
</reference>
<dbReference type="RefSeq" id="WP_220114555.1">
    <property type="nucleotide sequence ID" value="NZ_JAHZSV010000024.1"/>
</dbReference>
<keyword evidence="2" id="KW-1185">Reference proteome</keyword>
<dbReference type="Proteomes" id="UP001196136">
    <property type="component" value="Unassembled WGS sequence"/>
</dbReference>
<name>A0ABS7EUV2_9FLAO</name>
<evidence type="ECO:0000313" key="1">
    <source>
        <dbReference type="EMBL" id="MBW8201115.1"/>
    </source>
</evidence>
<protein>
    <submittedName>
        <fullName evidence="1">Uncharacterized protein</fullName>
    </submittedName>
</protein>
<proteinExistence type="predicted"/>